<name>A0A7W7C7G4_9PSEU</name>
<dbReference type="InterPro" id="IPR039538">
    <property type="entry name" value="BetI_C"/>
</dbReference>
<dbReference type="Pfam" id="PF13977">
    <property type="entry name" value="TetR_C_6"/>
    <property type="match status" value="1"/>
</dbReference>
<dbReference type="Gene3D" id="1.10.357.10">
    <property type="entry name" value="Tetracycline Repressor, domain 2"/>
    <property type="match status" value="2"/>
</dbReference>
<gene>
    <name evidence="2" type="ORF">HNR67_000732</name>
</gene>
<dbReference type="EMBL" id="JACHMH010000001">
    <property type="protein sequence ID" value="MBB4674614.1"/>
    <property type="molecule type" value="Genomic_DNA"/>
</dbReference>
<dbReference type="InterPro" id="IPR036271">
    <property type="entry name" value="Tet_transcr_reg_TetR-rel_C_sf"/>
</dbReference>
<dbReference type="Proteomes" id="UP000533598">
    <property type="component" value="Unassembled WGS sequence"/>
</dbReference>
<accession>A0A7W7C7G4</accession>
<dbReference type="AlphaFoldDB" id="A0A7W7C7G4"/>
<sequence>MQRYFHTKDELPLFAFDHLVEQTLARLAAAEHVGSIRIRLYRGLHSPQLRKVIDAAAQMVRKQCAATLRWAQELGEAPAQLDADFEAAMLVAFTDGLTATLVADPTAISPAQAEEMLLRYLDRVFEVPQTR</sequence>
<reference evidence="2 3" key="1">
    <citation type="submission" date="2020-08" db="EMBL/GenBank/DDBJ databases">
        <title>Sequencing the genomes of 1000 actinobacteria strains.</title>
        <authorList>
            <person name="Klenk H.-P."/>
        </authorList>
    </citation>
    <scope>NUCLEOTIDE SEQUENCE [LARGE SCALE GENOMIC DNA]</scope>
    <source>
        <strain evidence="2 3">DSM 44230</strain>
    </source>
</reference>
<evidence type="ECO:0000313" key="3">
    <source>
        <dbReference type="Proteomes" id="UP000533598"/>
    </source>
</evidence>
<feature type="domain" description="BetI-type transcriptional repressor C-terminal" evidence="1">
    <location>
        <begin position="43"/>
        <end position="125"/>
    </location>
</feature>
<keyword evidence="3" id="KW-1185">Reference proteome</keyword>
<proteinExistence type="predicted"/>
<protein>
    <recommendedName>
        <fullName evidence="1">BetI-type transcriptional repressor C-terminal domain-containing protein</fullName>
    </recommendedName>
</protein>
<comment type="caution">
    <text evidence="2">The sequence shown here is derived from an EMBL/GenBank/DDBJ whole genome shotgun (WGS) entry which is preliminary data.</text>
</comment>
<dbReference type="SUPFAM" id="SSF48498">
    <property type="entry name" value="Tetracyclin repressor-like, C-terminal domain"/>
    <property type="match status" value="1"/>
</dbReference>
<evidence type="ECO:0000259" key="1">
    <source>
        <dbReference type="Pfam" id="PF13977"/>
    </source>
</evidence>
<dbReference type="RefSeq" id="WP_185000715.1">
    <property type="nucleotide sequence ID" value="NZ_BAAAUI010000003.1"/>
</dbReference>
<organism evidence="2 3">
    <name type="scientific">Crossiella cryophila</name>
    <dbReference type="NCBI Taxonomy" id="43355"/>
    <lineage>
        <taxon>Bacteria</taxon>
        <taxon>Bacillati</taxon>
        <taxon>Actinomycetota</taxon>
        <taxon>Actinomycetes</taxon>
        <taxon>Pseudonocardiales</taxon>
        <taxon>Pseudonocardiaceae</taxon>
        <taxon>Crossiella</taxon>
    </lineage>
</organism>
<evidence type="ECO:0000313" key="2">
    <source>
        <dbReference type="EMBL" id="MBB4674614.1"/>
    </source>
</evidence>